<comment type="similarity">
    <text evidence="2 12 14">Belongs to the FKBP-type PPIase family. Tig subfamily.</text>
</comment>
<dbReference type="GO" id="GO:0051301">
    <property type="term" value="P:cell division"/>
    <property type="evidence" value="ECO:0007669"/>
    <property type="project" value="UniProtKB-KW"/>
</dbReference>
<dbReference type="Proteomes" id="UP000242972">
    <property type="component" value="Unassembled WGS sequence"/>
</dbReference>
<dbReference type="SUPFAM" id="SSF54534">
    <property type="entry name" value="FKBP-like"/>
    <property type="match status" value="1"/>
</dbReference>
<dbReference type="Pfam" id="PF05698">
    <property type="entry name" value="Trigger_C"/>
    <property type="match status" value="1"/>
</dbReference>
<feature type="domain" description="PPIase FKBP-type" evidence="16">
    <location>
        <begin position="164"/>
        <end position="256"/>
    </location>
</feature>
<dbReference type="GO" id="GO:0051083">
    <property type="term" value="P:'de novo' cotranslational protein folding"/>
    <property type="evidence" value="ECO:0007669"/>
    <property type="project" value="TreeGrafter"/>
</dbReference>
<comment type="domain">
    <text evidence="12">Consists of 3 domains; the N-terminus binds the ribosome, the middle domain has PPIase activity, while the C-terminus has intrinsic chaperone activity on its own.</text>
</comment>
<keyword evidence="6 12" id="KW-0697">Rotamase</keyword>
<evidence type="ECO:0000259" key="16">
    <source>
        <dbReference type="PROSITE" id="PS50059"/>
    </source>
</evidence>
<dbReference type="Pfam" id="PF00254">
    <property type="entry name" value="FKBP_C"/>
    <property type="match status" value="1"/>
</dbReference>
<evidence type="ECO:0000256" key="10">
    <source>
        <dbReference type="ARBA" id="ARBA00024849"/>
    </source>
</evidence>
<evidence type="ECO:0000256" key="15">
    <source>
        <dbReference type="SAM" id="Coils"/>
    </source>
</evidence>
<evidence type="ECO:0000256" key="9">
    <source>
        <dbReference type="ARBA" id="ARBA00023306"/>
    </source>
</evidence>
<dbReference type="GO" id="GO:0003755">
    <property type="term" value="F:peptidyl-prolyl cis-trans isomerase activity"/>
    <property type="evidence" value="ECO:0007669"/>
    <property type="project" value="UniProtKB-UniRule"/>
</dbReference>
<dbReference type="EC" id="5.2.1.8" evidence="3 12"/>
<keyword evidence="15" id="KW-0175">Coiled coil</keyword>
<evidence type="ECO:0000256" key="1">
    <source>
        <dbReference type="ARBA" id="ARBA00000971"/>
    </source>
</evidence>
<evidence type="ECO:0000313" key="17">
    <source>
        <dbReference type="EMBL" id="PSR34512.1"/>
    </source>
</evidence>
<reference evidence="17 18" key="1">
    <citation type="journal article" date="2014" name="BMC Genomics">
        <title>Comparison of environmental and isolate Sulfobacillus genomes reveals diverse carbon, sulfur, nitrogen, and hydrogen metabolisms.</title>
        <authorList>
            <person name="Justice N.B."/>
            <person name="Norman A."/>
            <person name="Brown C.T."/>
            <person name="Singh A."/>
            <person name="Thomas B.C."/>
            <person name="Banfield J.F."/>
        </authorList>
    </citation>
    <scope>NUCLEOTIDE SEQUENCE [LARGE SCALE GENOMIC DNA]</scope>
    <source>
        <strain evidence="17">AMDSBA4</strain>
    </source>
</reference>
<evidence type="ECO:0000256" key="13">
    <source>
        <dbReference type="PROSITE-ProRule" id="PRU00277"/>
    </source>
</evidence>
<organism evidence="17 18">
    <name type="scientific">Sulfobacillus benefaciens</name>
    <dbReference type="NCBI Taxonomy" id="453960"/>
    <lineage>
        <taxon>Bacteria</taxon>
        <taxon>Bacillati</taxon>
        <taxon>Bacillota</taxon>
        <taxon>Clostridia</taxon>
        <taxon>Eubacteriales</taxon>
        <taxon>Clostridiales Family XVII. Incertae Sedis</taxon>
        <taxon>Sulfobacillus</taxon>
    </lineage>
</organism>
<dbReference type="PIRSF" id="PIRSF003095">
    <property type="entry name" value="Trigger_factor"/>
    <property type="match status" value="1"/>
</dbReference>
<dbReference type="Pfam" id="PF05697">
    <property type="entry name" value="Trigger_N"/>
    <property type="match status" value="1"/>
</dbReference>
<keyword evidence="7 12" id="KW-0143">Chaperone</keyword>
<dbReference type="InterPro" id="IPR046357">
    <property type="entry name" value="PPIase_dom_sf"/>
</dbReference>
<name>A0A2T2XJ25_9FIRM</name>
<feature type="coiled-coil region" evidence="15">
    <location>
        <begin position="266"/>
        <end position="338"/>
    </location>
</feature>
<dbReference type="SUPFAM" id="SSF109998">
    <property type="entry name" value="Triger factor/SurA peptide-binding domain-like"/>
    <property type="match status" value="1"/>
</dbReference>
<dbReference type="GO" id="GO:0043022">
    <property type="term" value="F:ribosome binding"/>
    <property type="evidence" value="ECO:0007669"/>
    <property type="project" value="TreeGrafter"/>
</dbReference>
<sequence length="435" mass="48541">MQVALERLPNSVAKVSVTIDPAEMSVAMDKAFRSVVSKYNIPGFRRGKVPRPIFERYVGRGVLLQEAAEKLVETRYTEAVLQAAIEPVAEPSIKVVTLEDGAPFQFDIEVETKPVIELGDYHDLLTIPLTVREVTDEDIEQELQSVARSQAQLIPADEEPVSMGNHIVVKLKGFLEEDESEEPFVDDDAYAIEVGSGTVVEGLETQLIGFKVGEPQTVRLTYPESHPDVGLAGKDVRFEIEVTENKRQEVPAVDEELAKAVGLESLQELQDRVANTVKSRIEAQAKNDRLTEILGKLKERVEIEVPSALVADAVHQQLHEMQNNLARMGATLEEYLESRQIPLEALQLELRPQAEELVKQQLLLEAVAKDQNLTVSEDEVLDSIRPIAEMYKQPLTTLVQLFKQRGEFESLRENILLSKASEYLATVESDEAEPA</sequence>
<dbReference type="InterPro" id="IPR005215">
    <property type="entry name" value="Trig_fac"/>
</dbReference>
<evidence type="ECO:0000256" key="5">
    <source>
        <dbReference type="ARBA" id="ARBA00022618"/>
    </source>
</evidence>
<comment type="function">
    <text evidence="10 12">Involved in protein export. Acts as a chaperone by maintaining the newly synthesized protein in an open conformation. Functions as a peptidyl-prolyl cis-trans isomerase.</text>
</comment>
<evidence type="ECO:0000256" key="8">
    <source>
        <dbReference type="ARBA" id="ARBA00023235"/>
    </source>
</evidence>
<evidence type="ECO:0000256" key="2">
    <source>
        <dbReference type="ARBA" id="ARBA00005464"/>
    </source>
</evidence>
<dbReference type="InterPro" id="IPR001179">
    <property type="entry name" value="PPIase_FKBP_dom"/>
</dbReference>
<keyword evidence="12" id="KW-0963">Cytoplasm</keyword>
<dbReference type="GO" id="GO:0044183">
    <property type="term" value="F:protein folding chaperone"/>
    <property type="evidence" value="ECO:0007669"/>
    <property type="project" value="TreeGrafter"/>
</dbReference>
<dbReference type="NCBIfam" id="TIGR00115">
    <property type="entry name" value="tig"/>
    <property type="match status" value="1"/>
</dbReference>
<dbReference type="AlphaFoldDB" id="A0A2T2XJ25"/>
<comment type="catalytic activity">
    <reaction evidence="1 12 13">
        <text>[protein]-peptidylproline (omega=180) = [protein]-peptidylproline (omega=0)</text>
        <dbReference type="Rhea" id="RHEA:16237"/>
        <dbReference type="Rhea" id="RHEA-COMP:10747"/>
        <dbReference type="Rhea" id="RHEA-COMP:10748"/>
        <dbReference type="ChEBI" id="CHEBI:83833"/>
        <dbReference type="ChEBI" id="CHEBI:83834"/>
        <dbReference type="EC" id="5.2.1.8"/>
    </reaction>
</comment>
<dbReference type="HAMAP" id="MF_00303">
    <property type="entry name" value="Trigger_factor_Tig"/>
    <property type="match status" value="1"/>
</dbReference>
<dbReference type="PANTHER" id="PTHR30560">
    <property type="entry name" value="TRIGGER FACTOR CHAPERONE AND PEPTIDYL-PROLYL CIS/TRANS ISOMERASE"/>
    <property type="match status" value="1"/>
</dbReference>
<keyword evidence="8 12" id="KW-0413">Isomerase</keyword>
<dbReference type="InterPro" id="IPR008881">
    <property type="entry name" value="Trigger_fac_ribosome-bd_bac"/>
</dbReference>
<evidence type="ECO:0000256" key="3">
    <source>
        <dbReference type="ARBA" id="ARBA00013194"/>
    </source>
</evidence>
<dbReference type="PANTHER" id="PTHR30560:SF3">
    <property type="entry name" value="TRIGGER FACTOR-LIKE PROTEIN TIG, CHLOROPLASTIC"/>
    <property type="match status" value="1"/>
</dbReference>
<dbReference type="InterPro" id="IPR037041">
    <property type="entry name" value="Trigger_fac_C_sf"/>
</dbReference>
<evidence type="ECO:0000256" key="6">
    <source>
        <dbReference type="ARBA" id="ARBA00023110"/>
    </source>
</evidence>
<proteinExistence type="inferred from homology"/>
<dbReference type="SUPFAM" id="SSF102735">
    <property type="entry name" value="Trigger factor ribosome-binding domain"/>
    <property type="match status" value="1"/>
</dbReference>
<evidence type="ECO:0000256" key="12">
    <source>
        <dbReference type="HAMAP-Rule" id="MF_00303"/>
    </source>
</evidence>
<dbReference type="EMBL" id="PXYW01000008">
    <property type="protein sequence ID" value="PSR34512.1"/>
    <property type="molecule type" value="Genomic_DNA"/>
</dbReference>
<accession>A0A2T2XJ25</accession>
<dbReference type="InterPro" id="IPR036611">
    <property type="entry name" value="Trigger_fac_ribosome-bd_sf"/>
</dbReference>
<protein>
    <recommendedName>
        <fullName evidence="4 12">Trigger factor</fullName>
        <shortName evidence="12">TF</shortName>
        <ecNumber evidence="3 12">5.2.1.8</ecNumber>
    </recommendedName>
    <alternativeName>
        <fullName evidence="11 12">PPIase</fullName>
    </alternativeName>
</protein>
<dbReference type="GO" id="GO:0015031">
    <property type="term" value="P:protein transport"/>
    <property type="evidence" value="ECO:0007669"/>
    <property type="project" value="UniProtKB-UniRule"/>
</dbReference>
<comment type="subcellular location">
    <subcellularLocation>
        <location evidence="12">Cytoplasm</location>
    </subcellularLocation>
    <text evidence="12">About half TF is bound to the ribosome near the polypeptide exit tunnel while the other half is free in the cytoplasm.</text>
</comment>
<dbReference type="Gene3D" id="3.10.50.40">
    <property type="match status" value="1"/>
</dbReference>
<dbReference type="GO" id="GO:0005737">
    <property type="term" value="C:cytoplasm"/>
    <property type="evidence" value="ECO:0007669"/>
    <property type="project" value="UniProtKB-SubCell"/>
</dbReference>
<dbReference type="InterPro" id="IPR027304">
    <property type="entry name" value="Trigger_fact/SurA_dom_sf"/>
</dbReference>
<evidence type="ECO:0000313" key="18">
    <source>
        <dbReference type="Proteomes" id="UP000242972"/>
    </source>
</evidence>
<evidence type="ECO:0000256" key="7">
    <source>
        <dbReference type="ARBA" id="ARBA00023186"/>
    </source>
</evidence>
<gene>
    <name evidence="12" type="primary">tig</name>
    <name evidence="17" type="ORF">C7B46_05135</name>
</gene>
<comment type="caution">
    <text evidence="17">The sequence shown here is derived from an EMBL/GenBank/DDBJ whole genome shotgun (WGS) entry which is preliminary data.</text>
</comment>
<dbReference type="Gene3D" id="1.10.3120.10">
    <property type="entry name" value="Trigger factor, C-terminal domain"/>
    <property type="match status" value="1"/>
</dbReference>
<dbReference type="PROSITE" id="PS50059">
    <property type="entry name" value="FKBP_PPIASE"/>
    <property type="match status" value="1"/>
</dbReference>
<dbReference type="Gene3D" id="3.30.70.1050">
    <property type="entry name" value="Trigger factor ribosome-binding domain"/>
    <property type="match status" value="1"/>
</dbReference>
<dbReference type="InterPro" id="IPR008880">
    <property type="entry name" value="Trigger_fac_C"/>
</dbReference>
<keyword evidence="9 12" id="KW-0131">Cell cycle</keyword>
<keyword evidence="5 12" id="KW-0132">Cell division</keyword>
<evidence type="ECO:0000256" key="14">
    <source>
        <dbReference type="RuleBase" id="RU003914"/>
    </source>
</evidence>
<evidence type="ECO:0000256" key="11">
    <source>
        <dbReference type="ARBA" id="ARBA00029986"/>
    </source>
</evidence>
<dbReference type="GO" id="GO:0043335">
    <property type="term" value="P:protein unfolding"/>
    <property type="evidence" value="ECO:0007669"/>
    <property type="project" value="TreeGrafter"/>
</dbReference>
<evidence type="ECO:0000256" key="4">
    <source>
        <dbReference type="ARBA" id="ARBA00016902"/>
    </source>
</evidence>